<accession>A0A444W5Y4</accession>
<evidence type="ECO:0000313" key="2">
    <source>
        <dbReference type="Proteomes" id="UP000289775"/>
    </source>
</evidence>
<name>A0A444W5Y4_9FLAO</name>
<organism evidence="1 2">
    <name type="scientific">Flavobacterium beibuense</name>
    <dbReference type="NCBI Taxonomy" id="657326"/>
    <lineage>
        <taxon>Bacteria</taxon>
        <taxon>Pseudomonadati</taxon>
        <taxon>Bacteroidota</taxon>
        <taxon>Flavobacteriia</taxon>
        <taxon>Flavobacteriales</taxon>
        <taxon>Flavobacteriaceae</taxon>
        <taxon>Flavobacterium</taxon>
    </lineage>
</organism>
<protein>
    <submittedName>
        <fullName evidence="1">Uncharacterized protein</fullName>
    </submittedName>
</protein>
<sequence>MKKLYLVLPVFLLFITCSDENTKEAKTAVNTMNVRVVHDDDPPTGQGDIPRSKLVYKSFDHNSFTLTELCERYKSDIEVTAPDYHDNLKNFWFSIIGDRIISEGSDEVKKYFIEEQLGLQNNLMNIERFYKLLLASPLTEEEGLVASNTFYEINEEAIAGLQWKSEKEEMAKRRELVYTKRTYEILIRSSK</sequence>
<keyword evidence="2" id="KW-1185">Reference proteome</keyword>
<reference evidence="1 2" key="1">
    <citation type="submission" date="2014-12" db="EMBL/GenBank/DDBJ databases">
        <title>Genome sequence of Flavobacterium beibuense RSKm HC5.</title>
        <authorList>
            <person name="Kim J.F."/>
            <person name="Song J.Y."/>
            <person name="Kwak M.-J."/>
            <person name="Lee S.-W."/>
        </authorList>
    </citation>
    <scope>NUCLEOTIDE SEQUENCE [LARGE SCALE GENOMIC DNA]</scope>
    <source>
        <strain evidence="1 2">RSKm HC5</strain>
    </source>
</reference>
<comment type="caution">
    <text evidence="1">The sequence shown here is derived from an EMBL/GenBank/DDBJ whole genome shotgun (WGS) entry which is preliminary data.</text>
</comment>
<dbReference type="EMBL" id="JUIW01000011">
    <property type="protein sequence ID" value="RYJ41280.1"/>
    <property type="molecule type" value="Genomic_DNA"/>
</dbReference>
<evidence type="ECO:0000313" key="1">
    <source>
        <dbReference type="EMBL" id="RYJ41280.1"/>
    </source>
</evidence>
<dbReference type="OrthoDB" id="1340607at2"/>
<gene>
    <name evidence="1" type="ORF">NU09_3023</name>
</gene>
<dbReference type="AlphaFoldDB" id="A0A444W5Y4"/>
<dbReference type="Proteomes" id="UP000289775">
    <property type="component" value="Unassembled WGS sequence"/>
</dbReference>
<dbReference type="RefSeq" id="WP_129752107.1">
    <property type="nucleotide sequence ID" value="NZ_JUIW01000011.1"/>
</dbReference>
<proteinExistence type="predicted"/>